<keyword evidence="7" id="KW-0408">Iron</keyword>
<evidence type="ECO:0000256" key="5">
    <source>
        <dbReference type="ARBA" id="ARBA00022692"/>
    </source>
</evidence>
<evidence type="ECO:0000259" key="11">
    <source>
        <dbReference type="Pfam" id="PF07715"/>
    </source>
</evidence>
<keyword evidence="8" id="KW-0406">Ion transport</keyword>
<gene>
    <name evidence="12" type="ORF">JIN87_15845</name>
</gene>
<dbReference type="GO" id="GO:0009279">
    <property type="term" value="C:cell outer membrane"/>
    <property type="evidence" value="ECO:0007669"/>
    <property type="project" value="UniProtKB-SubCell"/>
</dbReference>
<dbReference type="RefSeq" id="WP_200356566.1">
    <property type="nucleotide sequence ID" value="NZ_JAENIL010000029.1"/>
</dbReference>
<evidence type="ECO:0000256" key="3">
    <source>
        <dbReference type="ARBA" id="ARBA00022452"/>
    </source>
</evidence>
<evidence type="ECO:0000313" key="13">
    <source>
        <dbReference type="Proteomes" id="UP000617628"/>
    </source>
</evidence>
<evidence type="ECO:0000256" key="7">
    <source>
        <dbReference type="ARBA" id="ARBA00023004"/>
    </source>
</evidence>
<dbReference type="InterPro" id="IPR037066">
    <property type="entry name" value="Plug_dom_sf"/>
</dbReference>
<dbReference type="InterPro" id="IPR012910">
    <property type="entry name" value="Plug_dom"/>
</dbReference>
<dbReference type="Proteomes" id="UP000617628">
    <property type="component" value="Unassembled WGS sequence"/>
</dbReference>
<keyword evidence="6" id="KW-0732">Signal</keyword>
<evidence type="ECO:0000256" key="9">
    <source>
        <dbReference type="ARBA" id="ARBA00023136"/>
    </source>
</evidence>
<comment type="subcellular location">
    <subcellularLocation>
        <location evidence="1">Cell outer membrane</location>
        <topology evidence="1">Multi-pass membrane protein</topology>
    </subcellularLocation>
</comment>
<dbReference type="AlphaFoldDB" id="A0A934RXW7"/>
<dbReference type="EMBL" id="JAENIL010000029">
    <property type="protein sequence ID" value="MBK1878353.1"/>
    <property type="molecule type" value="Genomic_DNA"/>
</dbReference>
<dbReference type="PANTHER" id="PTHR32552:SF68">
    <property type="entry name" value="FERRICHROME OUTER MEMBRANE TRANSPORTER_PHAGE RECEPTOR"/>
    <property type="match status" value="1"/>
</dbReference>
<evidence type="ECO:0000256" key="4">
    <source>
        <dbReference type="ARBA" id="ARBA00022496"/>
    </source>
</evidence>
<accession>A0A934RXW7</accession>
<keyword evidence="2" id="KW-0813">Transport</keyword>
<evidence type="ECO:0000256" key="8">
    <source>
        <dbReference type="ARBA" id="ARBA00023065"/>
    </source>
</evidence>
<dbReference type="Gene3D" id="2.170.130.10">
    <property type="entry name" value="TonB-dependent receptor, plug domain"/>
    <property type="match status" value="1"/>
</dbReference>
<keyword evidence="3" id="KW-1134">Transmembrane beta strand</keyword>
<evidence type="ECO:0000256" key="6">
    <source>
        <dbReference type="ARBA" id="ARBA00022729"/>
    </source>
</evidence>
<keyword evidence="5" id="KW-0812">Transmembrane</keyword>
<comment type="caution">
    <text evidence="12">The sequence shown here is derived from an EMBL/GenBank/DDBJ whole genome shotgun (WGS) entry which is preliminary data.</text>
</comment>
<feature type="domain" description="TonB-dependent receptor plug" evidence="11">
    <location>
        <begin position="73"/>
        <end position="177"/>
    </location>
</feature>
<evidence type="ECO:0000313" key="12">
    <source>
        <dbReference type="EMBL" id="MBK1878353.1"/>
    </source>
</evidence>
<dbReference type="GO" id="GO:0006826">
    <property type="term" value="P:iron ion transport"/>
    <property type="evidence" value="ECO:0007669"/>
    <property type="project" value="UniProtKB-KW"/>
</dbReference>
<keyword evidence="10" id="KW-0998">Cell outer membrane</keyword>
<name>A0A934RXW7_9BACT</name>
<keyword evidence="13" id="KW-1185">Reference proteome</keyword>
<protein>
    <recommendedName>
        <fullName evidence="11">TonB-dependent receptor plug domain-containing protein</fullName>
    </recommendedName>
</protein>
<dbReference type="InterPro" id="IPR036942">
    <property type="entry name" value="Beta-barrel_TonB_sf"/>
</dbReference>
<keyword evidence="9" id="KW-0472">Membrane</keyword>
<dbReference type="SUPFAM" id="SSF56935">
    <property type="entry name" value="Porins"/>
    <property type="match status" value="1"/>
</dbReference>
<evidence type="ECO:0000256" key="2">
    <source>
        <dbReference type="ARBA" id="ARBA00022448"/>
    </source>
</evidence>
<dbReference type="PANTHER" id="PTHR32552">
    <property type="entry name" value="FERRICHROME IRON RECEPTOR-RELATED"/>
    <property type="match status" value="1"/>
</dbReference>
<organism evidence="12 13">
    <name type="scientific">Pelagicoccus mobilis</name>
    <dbReference type="NCBI Taxonomy" id="415221"/>
    <lineage>
        <taxon>Bacteria</taxon>
        <taxon>Pseudomonadati</taxon>
        <taxon>Verrucomicrobiota</taxon>
        <taxon>Opitutia</taxon>
        <taxon>Puniceicoccales</taxon>
        <taxon>Pelagicoccaceae</taxon>
        <taxon>Pelagicoccus</taxon>
    </lineage>
</organism>
<reference evidence="12" key="1">
    <citation type="submission" date="2021-01" db="EMBL/GenBank/DDBJ databases">
        <title>Modified the classification status of verrucomicrobia.</title>
        <authorList>
            <person name="Feng X."/>
        </authorList>
    </citation>
    <scope>NUCLEOTIDE SEQUENCE</scope>
    <source>
        <strain evidence="12">KCTC 13126</strain>
    </source>
</reference>
<dbReference type="Pfam" id="PF07715">
    <property type="entry name" value="Plug"/>
    <property type="match status" value="1"/>
</dbReference>
<evidence type="ECO:0000256" key="1">
    <source>
        <dbReference type="ARBA" id="ARBA00004571"/>
    </source>
</evidence>
<sequence length="947" mass="106637">MTTPNHTVQKRSRSVACILAGGLIASQLTVAVNAQVEEDEDVFTLSPFEVVAADDQGYRAQNTLAGSRLNTSLKDTGAAVSVLTKEFLDDLGATSMKDIMLYSNNSVPEYGDSAPNFNGNPMIGNEEWQLRIRGLPASYARNYFDWETSSDFYNVDRVDQSRGPNSILFGFGSAGGIVNTTTKKAILGETQDEFSLSIGSWDRLRGTVDLNRVLVEDKFALRLNAMKEDSESWREFESYDAERIHLAATYQVNEKNKIRAEFESGNVEDNVARPWLAIDQAWAWREAGRPTYDGAQWDWPVSDSIRQTWSEHLVYIENDGTLMNWQGMPFTYLNNQSWGHLEMTEENLQIVPIESNLGGPGAQRDTDYVTYTANFESQISDDLTLELSFNHQDSDFRGYDPNAGNMTRYGYLGDATNIWGDASNWLPTWEANPYAGQLYVENNWTRRTQITDIDNLRGTLAYNFETGEFATHRFALMAQRSWRDYHSQEDAEVFVGNPFDSAAEFDSNRVFRRYYFEEGVSSDIRASSWETGLVGVTDPVTGQTLTSGWAPNQEINNSDQEQDTLLAALQSHWLDRKLVTTIGLRRDELSYRSLESMRDSNGMWALDPNNVTTEDFAANTRSLGAVYHINEAVSLYANQSNSRQLPSVNQRIIGIGLPPMPEGSGTDVGVKFDLFEGKLYATLNYYETDYDNTSEWGNINADITSRNNRFLWEFFNDGLISAADRDARILDANAYLENRSSEGLELEMIANPTDNWRFVFNVSKTDVVKNGIMSEVAAWADEATAYWVDVAGADYNFGGGDWDTLGNHIGWMMDYVNQEVSFNGLSARGERGYGSSLYTNYTFTDGALKGMYLGGGARYQDENVIGTVNGETITGNSLFLMDFSAGYKFETEFFGKTTDVSMQLNVSNLLDEDEHQVYTVAWWDSTRPERIGLQEPRKVVFTTKFSF</sequence>
<evidence type="ECO:0000256" key="10">
    <source>
        <dbReference type="ARBA" id="ARBA00023237"/>
    </source>
</evidence>
<keyword evidence="4" id="KW-0410">Iron transport</keyword>
<dbReference type="InterPro" id="IPR039426">
    <property type="entry name" value="TonB-dep_rcpt-like"/>
</dbReference>
<proteinExistence type="predicted"/>
<dbReference type="Gene3D" id="2.40.170.20">
    <property type="entry name" value="TonB-dependent receptor, beta-barrel domain"/>
    <property type="match status" value="1"/>
</dbReference>